<organism evidence="2 3">
    <name type="scientific">Phytohabitans flavus</name>
    <dbReference type="NCBI Taxonomy" id="1076124"/>
    <lineage>
        <taxon>Bacteria</taxon>
        <taxon>Bacillati</taxon>
        <taxon>Actinomycetota</taxon>
        <taxon>Actinomycetes</taxon>
        <taxon>Micromonosporales</taxon>
        <taxon>Micromonosporaceae</taxon>
    </lineage>
</organism>
<dbReference type="PROSITE" id="PS51257">
    <property type="entry name" value="PROKAR_LIPOPROTEIN"/>
    <property type="match status" value="1"/>
</dbReference>
<reference evidence="2 3" key="2">
    <citation type="submission" date="2020-03" db="EMBL/GenBank/DDBJ databases">
        <authorList>
            <person name="Ichikawa N."/>
            <person name="Kimura A."/>
            <person name="Kitahashi Y."/>
            <person name="Uohara A."/>
        </authorList>
    </citation>
    <scope>NUCLEOTIDE SEQUENCE [LARGE SCALE GENOMIC DNA]</scope>
    <source>
        <strain evidence="2 3">NBRC 107702</strain>
    </source>
</reference>
<gene>
    <name evidence="2" type="ORF">Pflav_058860</name>
</gene>
<sequence length="367" mass="36981">MRSGALALCVLALASCSSPPPVPPTPHTLTWREVTLPAAGATIQDVAFCDDHWLAVGGLPTGPAAWRSTDGMTWTGVRLAPVSFYGRQSTLSTVACRGADAVAVGAASGGAHGNPRTSTWRSRADGSWLEYEPAFTQFGGQDSVGVGAAAASLGAPAAWAIVGNWLGPDGSPGPALWHSADGATFQRTLVAPGSAARGTDVAPLPGGGWLMAGEAYGTTLTGASWTSEDGGTTWTPVPVGGPLALVTPYGSGTLGVGQAGSWWYDGTTWQRRGTFGDANGWRFLSLSAAALPAAAVDSGLGVVTAAAGTACRMWTSRDGGASWQEAAMPVSLPVTAETVAATAVNGDTVLLATDDGTQARLWLASAA</sequence>
<reference evidence="2 3" key="1">
    <citation type="submission" date="2020-03" db="EMBL/GenBank/DDBJ databases">
        <title>Whole genome shotgun sequence of Phytohabitans flavus NBRC 107702.</title>
        <authorList>
            <person name="Komaki H."/>
            <person name="Tamura T."/>
        </authorList>
    </citation>
    <scope>NUCLEOTIDE SEQUENCE [LARGE SCALE GENOMIC DNA]</scope>
    <source>
        <strain evidence="2 3">NBRC 107702</strain>
    </source>
</reference>
<evidence type="ECO:0000256" key="1">
    <source>
        <dbReference type="SAM" id="SignalP"/>
    </source>
</evidence>
<feature type="signal peptide" evidence="1">
    <location>
        <begin position="1"/>
        <end position="20"/>
    </location>
</feature>
<evidence type="ECO:0008006" key="4">
    <source>
        <dbReference type="Google" id="ProtNLM"/>
    </source>
</evidence>
<keyword evidence="3" id="KW-1185">Reference proteome</keyword>
<evidence type="ECO:0000313" key="3">
    <source>
        <dbReference type="Proteomes" id="UP000502508"/>
    </source>
</evidence>
<dbReference type="KEGG" id="pfla:Pflav_058860"/>
<accession>A0A6F8Y046</accession>
<dbReference type="Proteomes" id="UP000502508">
    <property type="component" value="Chromosome"/>
</dbReference>
<feature type="chain" id="PRO_5038612802" description="Photosynthesis system II assembly factor Ycf48/Hcf136-like domain-containing protein" evidence="1">
    <location>
        <begin position="21"/>
        <end position="367"/>
    </location>
</feature>
<dbReference type="AlphaFoldDB" id="A0A6F8Y046"/>
<dbReference type="SUPFAM" id="SSF110296">
    <property type="entry name" value="Oligoxyloglucan reducing end-specific cellobiohydrolase"/>
    <property type="match status" value="1"/>
</dbReference>
<proteinExistence type="predicted"/>
<dbReference type="EMBL" id="AP022870">
    <property type="protein sequence ID" value="BCB79476.1"/>
    <property type="molecule type" value="Genomic_DNA"/>
</dbReference>
<evidence type="ECO:0000313" key="2">
    <source>
        <dbReference type="EMBL" id="BCB79476.1"/>
    </source>
</evidence>
<protein>
    <recommendedName>
        <fullName evidence="4">Photosynthesis system II assembly factor Ycf48/Hcf136-like domain-containing protein</fullName>
    </recommendedName>
</protein>
<name>A0A6F8Y046_9ACTN</name>
<keyword evidence="1" id="KW-0732">Signal</keyword>
<dbReference type="RefSeq" id="WP_173039450.1">
    <property type="nucleotide sequence ID" value="NZ_AP022870.1"/>
</dbReference>